<dbReference type="EMBL" id="JBJKTR010000001">
    <property type="protein sequence ID" value="KAL3379806.1"/>
    <property type="molecule type" value="Genomic_DNA"/>
</dbReference>
<comment type="caution">
    <text evidence="2">The sequence shown here is derived from an EMBL/GenBank/DDBJ whole genome shotgun (WGS) entry which is preliminary data.</text>
</comment>
<feature type="non-terminal residue" evidence="2">
    <location>
        <position position="1"/>
    </location>
</feature>
<name>A0ABD2VFC0_9SOLN</name>
<evidence type="ECO:0000256" key="1">
    <source>
        <dbReference type="SAM" id="MobiDB-lite"/>
    </source>
</evidence>
<protein>
    <submittedName>
        <fullName evidence="2">Uncharacterized protein</fullName>
    </submittedName>
</protein>
<gene>
    <name evidence="2" type="ORF">AABB24_000489</name>
</gene>
<sequence length="99" mass="11468">QNPKTIFILLLFSLEDQIRRPLPFLAIFWRKPAEETMPSTSLLLSRRDHHEALSTDETPSPSPLRSSLLLSRWQRRAGSNSDQQLRQQPGEPPVDPNRR</sequence>
<reference evidence="2 3" key="1">
    <citation type="submission" date="2024-05" db="EMBL/GenBank/DDBJ databases">
        <title>De novo assembly of an allotetraploid wild potato.</title>
        <authorList>
            <person name="Hosaka A.J."/>
        </authorList>
    </citation>
    <scope>NUCLEOTIDE SEQUENCE [LARGE SCALE GENOMIC DNA]</scope>
    <source>
        <tissue evidence="2">Young leaves</tissue>
    </source>
</reference>
<feature type="compositionally biased region" description="Polar residues" evidence="1">
    <location>
        <begin position="77"/>
        <end position="87"/>
    </location>
</feature>
<organism evidence="2 3">
    <name type="scientific">Solanum stoloniferum</name>
    <dbReference type="NCBI Taxonomy" id="62892"/>
    <lineage>
        <taxon>Eukaryota</taxon>
        <taxon>Viridiplantae</taxon>
        <taxon>Streptophyta</taxon>
        <taxon>Embryophyta</taxon>
        <taxon>Tracheophyta</taxon>
        <taxon>Spermatophyta</taxon>
        <taxon>Magnoliopsida</taxon>
        <taxon>eudicotyledons</taxon>
        <taxon>Gunneridae</taxon>
        <taxon>Pentapetalae</taxon>
        <taxon>asterids</taxon>
        <taxon>lamiids</taxon>
        <taxon>Solanales</taxon>
        <taxon>Solanaceae</taxon>
        <taxon>Solanoideae</taxon>
        <taxon>Solaneae</taxon>
        <taxon>Solanum</taxon>
    </lineage>
</organism>
<accession>A0ABD2VFC0</accession>
<feature type="region of interest" description="Disordered" evidence="1">
    <location>
        <begin position="39"/>
        <end position="99"/>
    </location>
</feature>
<dbReference type="AlphaFoldDB" id="A0ABD2VFC0"/>
<proteinExistence type="predicted"/>
<dbReference type="Proteomes" id="UP001627284">
    <property type="component" value="Unassembled WGS sequence"/>
</dbReference>
<keyword evidence="3" id="KW-1185">Reference proteome</keyword>
<evidence type="ECO:0000313" key="2">
    <source>
        <dbReference type="EMBL" id="KAL3379806.1"/>
    </source>
</evidence>
<feature type="compositionally biased region" description="Low complexity" evidence="1">
    <location>
        <begin position="63"/>
        <end position="72"/>
    </location>
</feature>
<feature type="compositionally biased region" description="Pro residues" evidence="1">
    <location>
        <begin position="90"/>
        <end position="99"/>
    </location>
</feature>
<evidence type="ECO:0000313" key="3">
    <source>
        <dbReference type="Proteomes" id="UP001627284"/>
    </source>
</evidence>